<dbReference type="SUPFAM" id="SSF51412">
    <property type="entry name" value="Inosine monophosphate dehydrogenase (IMPDH)"/>
    <property type="match status" value="1"/>
</dbReference>
<dbReference type="Proteomes" id="UP000004030">
    <property type="component" value="Unassembled WGS sequence"/>
</dbReference>
<gene>
    <name evidence="6" type="ORF">NSU_0438</name>
</gene>
<dbReference type="eggNOG" id="COG2070">
    <property type="taxonomic scope" value="Bacteria"/>
</dbReference>
<accession>G6E7W7</accession>
<dbReference type="CDD" id="cd04730">
    <property type="entry name" value="NPD_like"/>
    <property type="match status" value="1"/>
</dbReference>
<dbReference type="EMBL" id="AGFM01000007">
    <property type="protein sequence ID" value="EHJ62610.1"/>
    <property type="molecule type" value="Genomic_DNA"/>
</dbReference>
<comment type="caution">
    <text evidence="6">The sequence shown here is derived from an EMBL/GenBank/DDBJ whole genome shotgun (WGS) entry which is preliminary data.</text>
</comment>
<proteinExistence type="inferred from homology"/>
<keyword evidence="5" id="KW-0503">Monooxygenase</keyword>
<evidence type="ECO:0000256" key="3">
    <source>
        <dbReference type="ARBA" id="ARBA00022643"/>
    </source>
</evidence>
<dbReference type="Pfam" id="PF03060">
    <property type="entry name" value="NMO"/>
    <property type="match status" value="1"/>
</dbReference>
<dbReference type="InterPro" id="IPR013785">
    <property type="entry name" value="Aldolase_TIM"/>
</dbReference>
<comment type="similarity">
    <text evidence="1">Belongs to the nitronate monooxygenase family. NMO class I subfamily.</text>
</comment>
<name>G6E7W7_9SPHN</name>
<keyword evidence="6" id="KW-0223">Dioxygenase</keyword>
<evidence type="ECO:0000256" key="2">
    <source>
        <dbReference type="ARBA" id="ARBA00022630"/>
    </source>
</evidence>
<keyword evidence="7" id="KW-1185">Reference proteome</keyword>
<dbReference type="InterPro" id="IPR004136">
    <property type="entry name" value="NMO"/>
</dbReference>
<dbReference type="AlphaFoldDB" id="G6E7W7"/>
<dbReference type="GO" id="GO:0051213">
    <property type="term" value="F:dioxygenase activity"/>
    <property type="evidence" value="ECO:0007669"/>
    <property type="project" value="UniProtKB-KW"/>
</dbReference>
<dbReference type="Gene3D" id="3.20.20.70">
    <property type="entry name" value="Aldolase class I"/>
    <property type="match status" value="1"/>
</dbReference>
<evidence type="ECO:0000313" key="6">
    <source>
        <dbReference type="EMBL" id="EHJ62610.1"/>
    </source>
</evidence>
<evidence type="ECO:0000256" key="5">
    <source>
        <dbReference type="ARBA" id="ARBA00023033"/>
    </source>
</evidence>
<evidence type="ECO:0000256" key="1">
    <source>
        <dbReference type="ARBA" id="ARBA00009881"/>
    </source>
</evidence>
<dbReference type="PATRIC" id="fig|1088721.3.peg.431"/>
<sequence>MFLVSGPEMVAEACKAGIVGALPRANARELGQFDAWLMQIADARARHADQHPGARIGPIAVNLATNLSRDELRENLAVCKRHGVQIIISAVGDPTELTKEVHDWGGVIFHDVTALRFAEKAIGAGVDGLTCIGAGGGGHSGLISHLALVPKVRSMFDGVVLMAGAIGNGAAIRAAEVLGADLAYMGTRFIATREAPVHSSYKQMLVDEACAGLMYTPAISGIPANWMKASMEANGLDPAALPVPEKGAKPYAHLPQGVKPWKTLWSAGQGIELIRDVPNVSELVARLRREYVAACETPSLIDAARLVDEVQSLTE</sequence>
<dbReference type="PANTHER" id="PTHR42747:SF4">
    <property type="entry name" value="BLR1330 PROTEIN"/>
    <property type="match status" value="1"/>
</dbReference>
<keyword evidence="3" id="KW-0288">FMN</keyword>
<dbReference type="STRING" id="1088721.JI59_17905"/>
<dbReference type="PANTHER" id="PTHR42747">
    <property type="entry name" value="NITRONATE MONOOXYGENASE-RELATED"/>
    <property type="match status" value="1"/>
</dbReference>
<protein>
    <submittedName>
        <fullName evidence="6">2-nitropropane dioxygenase</fullName>
    </submittedName>
</protein>
<reference evidence="6 7" key="1">
    <citation type="journal article" date="2012" name="J. Bacteriol.">
        <title>Genome sequence of benzo(a)pyrene-degrading bacterium Novosphingobium pentaromativorans US6-1.</title>
        <authorList>
            <person name="Luo Y.R."/>
            <person name="Kang S.G."/>
            <person name="Kim S.J."/>
            <person name="Kim M.R."/>
            <person name="Li N."/>
            <person name="Lee J.H."/>
            <person name="Kwon K.K."/>
        </authorList>
    </citation>
    <scope>NUCLEOTIDE SEQUENCE [LARGE SCALE GENOMIC DNA]</scope>
    <source>
        <strain evidence="6 7">US6-1</strain>
    </source>
</reference>
<evidence type="ECO:0000256" key="4">
    <source>
        <dbReference type="ARBA" id="ARBA00023002"/>
    </source>
</evidence>
<dbReference type="GO" id="GO:0018580">
    <property type="term" value="F:nitronate monooxygenase activity"/>
    <property type="evidence" value="ECO:0007669"/>
    <property type="project" value="InterPro"/>
</dbReference>
<evidence type="ECO:0000313" key="7">
    <source>
        <dbReference type="Proteomes" id="UP000004030"/>
    </source>
</evidence>
<keyword evidence="4" id="KW-0560">Oxidoreductase</keyword>
<keyword evidence="2" id="KW-0285">Flavoprotein</keyword>
<dbReference type="RefSeq" id="WP_007011355.1">
    <property type="nucleotide sequence ID" value="NZ_CP009291.1"/>
</dbReference>
<organism evidence="6 7">
    <name type="scientific">Novosphingobium pentaromativorans US6-1</name>
    <dbReference type="NCBI Taxonomy" id="1088721"/>
    <lineage>
        <taxon>Bacteria</taxon>
        <taxon>Pseudomonadati</taxon>
        <taxon>Pseudomonadota</taxon>
        <taxon>Alphaproteobacteria</taxon>
        <taxon>Sphingomonadales</taxon>
        <taxon>Sphingomonadaceae</taxon>
        <taxon>Novosphingobium</taxon>
    </lineage>
</organism>